<dbReference type="InterPro" id="IPR036305">
    <property type="entry name" value="RGS_sf"/>
</dbReference>
<dbReference type="PRINTS" id="PR01301">
    <property type="entry name" value="RGSPROTEIN"/>
</dbReference>
<dbReference type="Pfam" id="PF00615">
    <property type="entry name" value="RGS"/>
    <property type="match status" value="1"/>
</dbReference>
<keyword evidence="1" id="KW-0734">Signal transduction inhibitor</keyword>
<feature type="domain" description="RGS" evidence="2">
    <location>
        <begin position="123"/>
        <end position="176"/>
    </location>
</feature>
<dbReference type="Gene3D" id="4.10.260.10">
    <property type="entry name" value="Transducin (heterotrimeric G protein), gamma chain"/>
    <property type="match status" value="1"/>
</dbReference>
<evidence type="ECO:0000259" key="2">
    <source>
        <dbReference type="PROSITE" id="PS50132"/>
    </source>
</evidence>
<dbReference type="InterPro" id="IPR016137">
    <property type="entry name" value="RGS"/>
</dbReference>
<dbReference type="InterPro" id="IPR047016">
    <property type="entry name" value="RGS6/7/9/11"/>
</dbReference>
<evidence type="ECO:0000313" key="4">
    <source>
        <dbReference type="RefSeq" id="XP_022236463.1"/>
    </source>
</evidence>
<feature type="non-terminal residue" evidence="4">
    <location>
        <position position="1"/>
    </location>
</feature>
<sequence>LKLKHANISVNSSVGFTLQPGIVSCFERSPIDNKQTTKKSKTIEELKKQIEFLKQYVYKPRTKLQQVIESLIQRCKDYADFDPFISSAQPSNPWISDDVTLWHLNNDLVKTPTEKRVRRWAISLEELLADPTGVVEFEEYLRKEYSYENILFWKAVQALKHGSQSDVPNRVKNIYE</sequence>
<dbReference type="PANTHER" id="PTHR45746">
    <property type="entry name" value="LP21163P"/>
    <property type="match status" value="1"/>
</dbReference>
<dbReference type="SUPFAM" id="SSF48670">
    <property type="entry name" value="Transducin (heterotrimeric G protein), gamma chain"/>
    <property type="match status" value="1"/>
</dbReference>
<dbReference type="GeneID" id="106477045"/>
<dbReference type="CDD" id="cd00068">
    <property type="entry name" value="GGL"/>
    <property type="match status" value="1"/>
</dbReference>
<evidence type="ECO:0000313" key="3">
    <source>
        <dbReference type="Proteomes" id="UP000694941"/>
    </source>
</evidence>
<dbReference type="SUPFAM" id="SSF48097">
    <property type="entry name" value="Regulator of G-protein signaling, RGS"/>
    <property type="match status" value="1"/>
</dbReference>
<dbReference type="PROSITE" id="PS50132">
    <property type="entry name" value="RGS"/>
    <property type="match status" value="1"/>
</dbReference>
<dbReference type="RefSeq" id="XP_022236463.1">
    <property type="nucleotide sequence ID" value="XM_022380755.1"/>
</dbReference>
<dbReference type="SMART" id="SM00224">
    <property type="entry name" value="GGL"/>
    <property type="match status" value="1"/>
</dbReference>
<evidence type="ECO:0000256" key="1">
    <source>
        <dbReference type="ARBA" id="ARBA00022700"/>
    </source>
</evidence>
<reference evidence="4" key="1">
    <citation type="submission" date="2025-08" db="UniProtKB">
        <authorList>
            <consortium name="RefSeq"/>
        </authorList>
    </citation>
    <scope>IDENTIFICATION</scope>
    <source>
        <tissue evidence="4">Muscle</tissue>
    </source>
</reference>
<dbReference type="InterPro" id="IPR036284">
    <property type="entry name" value="GGL_sf"/>
</dbReference>
<dbReference type="PANTHER" id="PTHR45746:SF5">
    <property type="entry name" value="REGULATOR OF G-PROTEIN SIGNALING 7"/>
    <property type="match status" value="1"/>
</dbReference>
<dbReference type="InterPro" id="IPR015898">
    <property type="entry name" value="G-protein_gamma-like_dom"/>
</dbReference>
<dbReference type="Proteomes" id="UP000694941">
    <property type="component" value="Unplaced"/>
</dbReference>
<keyword evidence="3" id="KW-1185">Reference proteome</keyword>
<dbReference type="Pfam" id="PF00631">
    <property type="entry name" value="G-gamma"/>
    <property type="match status" value="1"/>
</dbReference>
<dbReference type="InterPro" id="IPR044926">
    <property type="entry name" value="RGS_subdomain_2"/>
</dbReference>
<gene>
    <name evidence="4" type="primary">LOC106477045</name>
</gene>
<protein>
    <submittedName>
        <fullName evidence="4">Regulator of G-protein signaling 6-like</fullName>
    </submittedName>
</protein>
<name>A0ABM1RYK8_LIMPO</name>
<dbReference type="SMART" id="SM01224">
    <property type="entry name" value="G_gamma"/>
    <property type="match status" value="1"/>
</dbReference>
<organism evidence="3 4">
    <name type="scientific">Limulus polyphemus</name>
    <name type="common">Atlantic horseshoe crab</name>
    <dbReference type="NCBI Taxonomy" id="6850"/>
    <lineage>
        <taxon>Eukaryota</taxon>
        <taxon>Metazoa</taxon>
        <taxon>Ecdysozoa</taxon>
        <taxon>Arthropoda</taxon>
        <taxon>Chelicerata</taxon>
        <taxon>Merostomata</taxon>
        <taxon>Xiphosura</taxon>
        <taxon>Limulidae</taxon>
        <taxon>Limulus</taxon>
    </lineage>
</organism>
<accession>A0ABM1RYK8</accession>
<proteinExistence type="predicted"/>
<dbReference type="Gene3D" id="1.10.167.10">
    <property type="entry name" value="Regulator of G-protein Signalling 4, domain 2"/>
    <property type="match status" value="1"/>
</dbReference>